<dbReference type="Proteomes" id="UP000235786">
    <property type="component" value="Unassembled WGS sequence"/>
</dbReference>
<protein>
    <submittedName>
        <fullName evidence="1">Uncharacterized protein</fullName>
    </submittedName>
</protein>
<evidence type="ECO:0000313" key="1">
    <source>
        <dbReference type="EMBL" id="PMD35870.1"/>
    </source>
</evidence>
<reference evidence="1 2" key="1">
    <citation type="submission" date="2016-04" db="EMBL/GenBank/DDBJ databases">
        <title>A degradative enzymes factory behind the ericoid mycorrhizal symbiosis.</title>
        <authorList>
            <consortium name="DOE Joint Genome Institute"/>
            <person name="Martino E."/>
            <person name="Morin E."/>
            <person name="Grelet G."/>
            <person name="Kuo A."/>
            <person name="Kohler A."/>
            <person name="Daghino S."/>
            <person name="Barry K."/>
            <person name="Choi C."/>
            <person name="Cichocki N."/>
            <person name="Clum A."/>
            <person name="Copeland A."/>
            <person name="Hainaut M."/>
            <person name="Haridas S."/>
            <person name="Labutti K."/>
            <person name="Lindquist E."/>
            <person name="Lipzen A."/>
            <person name="Khouja H.-R."/>
            <person name="Murat C."/>
            <person name="Ohm R."/>
            <person name="Olson A."/>
            <person name="Spatafora J."/>
            <person name="Veneault-Fourrey C."/>
            <person name="Henrissat B."/>
            <person name="Grigoriev I."/>
            <person name="Martin F."/>
            <person name="Perotto S."/>
        </authorList>
    </citation>
    <scope>NUCLEOTIDE SEQUENCE [LARGE SCALE GENOMIC DNA]</scope>
    <source>
        <strain evidence="1 2">F</strain>
    </source>
</reference>
<dbReference type="AlphaFoldDB" id="A0A2J6RBH8"/>
<keyword evidence="2" id="KW-1185">Reference proteome</keyword>
<accession>A0A2J6RBH8</accession>
<gene>
    <name evidence="1" type="ORF">L207DRAFT_435103</name>
</gene>
<dbReference type="OrthoDB" id="5416609at2759"/>
<evidence type="ECO:0000313" key="2">
    <source>
        <dbReference type="Proteomes" id="UP000235786"/>
    </source>
</evidence>
<name>A0A2J6RBH8_HYAVF</name>
<sequence>MQDPRTGFINGAHRAAAHLVQFRGSRIQSVFSSFFQILQLFRHTECFDPRDKVYAPLYLASGHVISVIKPDYKPANTVLDVYTDVARFGLKQDGKSLDFLGFASWTSKPRRPFPTDWRLTKIPS</sequence>
<organism evidence="1 2">
    <name type="scientific">Hyaloscypha variabilis (strain UAMH 11265 / GT02V1 / F)</name>
    <name type="common">Meliniomyces variabilis</name>
    <dbReference type="NCBI Taxonomy" id="1149755"/>
    <lineage>
        <taxon>Eukaryota</taxon>
        <taxon>Fungi</taxon>
        <taxon>Dikarya</taxon>
        <taxon>Ascomycota</taxon>
        <taxon>Pezizomycotina</taxon>
        <taxon>Leotiomycetes</taxon>
        <taxon>Helotiales</taxon>
        <taxon>Hyaloscyphaceae</taxon>
        <taxon>Hyaloscypha</taxon>
        <taxon>Hyaloscypha variabilis</taxon>
    </lineage>
</organism>
<proteinExistence type="predicted"/>
<dbReference type="EMBL" id="KZ613951">
    <property type="protein sequence ID" value="PMD35870.1"/>
    <property type="molecule type" value="Genomic_DNA"/>
</dbReference>